<proteinExistence type="predicted"/>
<protein>
    <submittedName>
        <fullName evidence="2">Heme-degrading monooxygenase HmoA</fullName>
    </submittedName>
</protein>
<evidence type="ECO:0000313" key="2">
    <source>
        <dbReference type="EMBL" id="SFP83071.1"/>
    </source>
</evidence>
<name>A0A1I5TJN4_9SPHN</name>
<keyword evidence="3" id="KW-1185">Reference proteome</keyword>
<keyword evidence="2" id="KW-0503">Monooxygenase</keyword>
<dbReference type="Gene3D" id="3.30.70.100">
    <property type="match status" value="1"/>
</dbReference>
<evidence type="ECO:0000313" key="3">
    <source>
        <dbReference type="Proteomes" id="UP000199586"/>
    </source>
</evidence>
<dbReference type="PANTHER" id="PTHR37811">
    <property type="entry name" value="BLL5343 PROTEIN"/>
    <property type="match status" value="1"/>
</dbReference>
<dbReference type="Pfam" id="PF03992">
    <property type="entry name" value="ABM"/>
    <property type="match status" value="1"/>
</dbReference>
<evidence type="ECO:0000259" key="1">
    <source>
        <dbReference type="Pfam" id="PF03992"/>
    </source>
</evidence>
<dbReference type="Proteomes" id="UP000199586">
    <property type="component" value="Unassembled WGS sequence"/>
</dbReference>
<dbReference type="InterPro" id="IPR052936">
    <property type="entry name" value="Jasmonate_Hydroxylase-like"/>
</dbReference>
<keyword evidence="2" id="KW-0560">Oxidoreductase</keyword>
<organism evidence="2 3">
    <name type="scientific">Sphingomonas rubra</name>
    <dbReference type="NCBI Taxonomy" id="634430"/>
    <lineage>
        <taxon>Bacteria</taxon>
        <taxon>Pseudomonadati</taxon>
        <taxon>Pseudomonadota</taxon>
        <taxon>Alphaproteobacteria</taxon>
        <taxon>Sphingomonadales</taxon>
        <taxon>Sphingomonadaceae</taxon>
        <taxon>Sphingomonas</taxon>
    </lineage>
</organism>
<dbReference type="PANTHER" id="PTHR37811:SF2">
    <property type="entry name" value="ABM DOMAIN-CONTAINING PROTEIN"/>
    <property type="match status" value="1"/>
</dbReference>
<reference evidence="2 3" key="1">
    <citation type="submission" date="2016-10" db="EMBL/GenBank/DDBJ databases">
        <authorList>
            <person name="de Groot N.N."/>
        </authorList>
    </citation>
    <scope>NUCLEOTIDE SEQUENCE [LARGE SCALE GENOMIC DNA]</scope>
    <source>
        <strain evidence="2 3">CGMCC 1.9113</strain>
    </source>
</reference>
<dbReference type="STRING" id="634430.SAMN04488241_10877"/>
<dbReference type="EMBL" id="FOXP01000008">
    <property type="protein sequence ID" value="SFP83071.1"/>
    <property type="molecule type" value="Genomic_DNA"/>
</dbReference>
<dbReference type="GO" id="GO:0004497">
    <property type="term" value="F:monooxygenase activity"/>
    <property type="evidence" value="ECO:0007669"/>
    <property type="project" value="UniProtKB-KW"/>
</dbReference>
<feature type="domain" description="ABM" evidence="1">
    <location>
        <begin position="24"/>
        <end position="84"/>
    </location>
</feature>
<dbReference type="AlphaFoldDB" id="A0A1I5TJN4"/>
<dbReference type="SUPFAM" id="SSF54909">
    <property type="entry name" value="Dimeric alpha+beta barrel"/>
    <property type="match status" value="1"/>
</dbReference>
<accession>A0A1I5TJN4</accession>
<dbReference type="InterPro" id="IPR007138">
    <property type="entry name" value="ABM_dom"/>
</dbReference>
<gene>
    <name evidence="2" type="ORF">SAMN04488241_10877</name>
</gene>
<sequence length="110" mass="11743">MDHAPDPDRTGQVAVIFVSRRAAADAAGYNAAATAMEALAAEQPGYRGIDGVRGGDGGITISWWADEAAAVAWRAHPAHAAIRERGRADWYDAYEVAVASVSRSYAWRRA</sequence>
<dbReference type="RefSeq" id="WP_093333712.1">
    <property type="nucleotide sequence ID" value="NZ_FOXP01000008.1"/>
</dbReference>
<dbReference type="InterPro" id="IPR011008">
    <property type="entry name" value="Dimeric_a/b-barrel"/>
</dbReference>